<sequence length="240" mass="24891">MTSKFEKTQGTKISISAAEALSVDDPSITWLEGQCATKEITYTAGQKADIDVTTLCSEEQENTNGLPSPGEMTINRNWVGDEEAQESLQVAYETDEKRAIKVVFPSGNGYVYLAEVRQNSWSAATSGVVSASYTLRLKGKPKRIKASDNVPVTGVTLTPTSGNLTVGGTTTFAVNITPANATNKGFTLNSSVPARATAAASGSTVTVTAPNGSSTAGAANITVKTSDGDFTATYAATVTA</sequence>
<organism evidence="2 3">
    <name type="scientific">Serratia liquefaciens</name>
    <dbReference type="NCBI Taxonomy" id="614"/>
    <lineage>
        <taxon>Bacteria</taxon>
        <taxon>Pseudomonadati</taxon>
        <taxon>Pseudomonadota</taxon>
        <taxon>Gammaproteobacteria</taxon>
        <taxon>Enterobacterales</taxon>
        <taxon>Yersiniaceae</taxon>
        <taxon>Serratia</taxon>
    </lineage>
</organism>
<protein>
    <submittedName>
        <fullName evidence="2">Ig domain-containing protein</fullName>
    </submittedName>
</protein>
<reference evidence="2 3" key="1">
    <citation type="submission" date="2018-11" db="EMBL/GenBank/DDBJ databases">
        <title>The first complete genome of Serratia liquefaciens isolated from metalophyte plant revel distinctness adaptive mechanisms in an extreme habitat.</title>
        <authorList>
            <person name="Caneschi W.L."/>
            <person name="Sanchez A.B."/>
            <person name="Felestrino E.B."/>
            <person name="Assis R.A.B."/>
            <person name="Lemes C.G.C."/>
            <person name="Cordeiro I.F."/>
            <person name="Fonseca N.P."/>
            <person name="Villa M."/>
            <person name="Vieira I.T."/>
            <person name="Moraes L.A."/>
            <person name="Kamino L.H.Y."/>
            <person name="do Carmo F."/>
            <person name="Garcia C.M."/>
            <person name="Almeida N.F."/>
            <person name="Silva R.S."/>
            <person name="Ferro J.A."/>
            <person name="Ferro M.I.T."/>
            <person name="Varani A.M."/>
            <person name="Ferreira R.M."/>
            <person name="dos Santos V.L."/>
            <person name="Silva U.C."/>
            <person name="Setubal J.C."/>
            <person name="Moreira L.M."/>
        </authorList>
    </citation>
    <scope>NUCLEOTIDE SEQUENCE [LARGE SCALE GENOMIC DNA]</scope>
    <source>
        <strain evidence="2 3">FG3</strain>
    </source>
</reference>
<evidence type="ECO:0000313" key="3">
    <source>
        <dbReference type="Proteomes" id="UP000317572"/>
    </source>
</evidence>
<dbReference type="AlphaFoldDB" id="A0A515D0P6"/>
<evidence type="ECO:0000259" key="1">
    <source>
        <dbReference type="SMART" id="SM00635"/>
    </source>
</evidence>
<dbReference type="RefSeq" id="WP_142815959.1">
    <property type="nucleotide sequence ID" value="NZ_CP033893.1"/>
</dbReference>
<dbReference type="Proteomes" id="UP000317572">
    <property type="component" value="Chromosome"/>
</dbReference>
<dbReference type="Pfam" id="PF02368">
    <property type="entry name" value="Big_2"/>
    <property type="match status" value="1"/>
</dbReference>
<dbReference type="SMART" id="SM00635">
    <property type="entry name" value="BID_2"/>
    <property type="match status" value="1"/>
</dbReference>
<dbReference type="InterPro" id="IPR032494">
    <property type="entry name" value="Phage_TTP_N"/>
</dbReference>
<gene>
    <name evidence="2" type="ORF">EGO53_20220</name>
</gene>
<accession>A0A515D0P6</accession>
<proteinExistence type="predicted"/>
<dbReference type="SUPFAM" id="SSF49373">
    <property type="entry name" value="Invasin/intimin cell-adhesion fragments"/>
    <property type="match status" value="1"/>
</dbReference>
<dbReference type="Gene3D" id="2.60.40.1080">
    <property type="match status" value="1"/>
</dbReference>
<dbReference type="InterPro" id="IPR008964">
    <property type="entry name" value="Invasin/intimin_cell_adhesion"/>
</dbReference>
<name>A0A515D0P6_SERLI</name>
<dbReference type="EMBL" id="CP033893">
    <property type="protein sequence ID" value="QDL33978.1"/>
    <property type="molecule type" value="Genomic_DNA"/>
</dbReference>
<feature type="domain" description="BIG2" evidence="1">
    <location>
        <begin position="151"/>
        <end position="235"/>
    </location>
</feature>
<dbReference type="InterPro" id="IPR003343">
    <property type="entry name" value="Big_2"/>
</dbReference>
<dbReference type="Pfam" id="PF16461">
    <property type="entry name" value="Phage_TTP_12"/>
    <property type="match status" value="1"/>
</dbReference>
<dbReference type="Gene3D" id="4.10.410.40">
    <property type="match status" value="1"/>
</dbReference>
<evidence type="ECO:0000313" key="2">
    <source>
        <dbReference type="EMBL" id="QDL33978.1"/>
    </source>
</evidence>